<keyword evidence="3" id="KW-1185">Reference proteome</keyword>
<dbReference type="GO" id="GO:0004527">
    <property type="term" value="F:exonuclease activity"/>
    <property type="evidence" value="ECO:0007669"/>
    <property type="project" value="UniProtKB-KW"/>
</dbReference>
<dbReference type="EMBL" id="WLYK01000003">
    <property type="protein sequence ID" value="MTD14593.1"/>
    <property type="molecule type" value="Genomic_DNA"/>
</dbReference>
<dbReference type="Gene3D" id="3.60.10.10">
    <property type="entry name" value="Endonuclease/exonuclease/phosphatase"/>
    <property type="match status" value="1"/>
</dbReference>
<evidence type="ECO:0000313" key="2">
    <source>
        <dbReference type="EMBL" id="MTD14593.1"/>
    </source>
</evidence>
<keyword evidence="2" id="KW-0540">Nuclease</keyword>
<protein>
    <submittedName>
        <fullName evidence="2">Endonuclease/exonuclease/phosphatase family protein</fullName>
    </submittedName>
</protein>
<organism evidence="2 3">
    <name type="scientific">Nakamurella alba</name>
    <dbReference type="NCBI Taxonomy" id="2665158"/>
    <lineage>
        <taxon>Bacteria</taxon>
        <taxon>Bacillati</taxon>
        <taxon>Actinomycetota</taxon>
        <taxon>Actinomycetes</taxon>
        <taxon>Nakamurellales</taxon>
        <taxon>Nakamurellaceae</taxon>
        <taxon>Nakamurella</taxon>
    </lineage>
</organism>
<dbReference type="RefSeq" id="WP_154768582.1">
    <property type="nucleotide sequence ID" value="NZ_WLYK01000003.1"/>
</dbReference>
<dbReference type="GO" id="GO:0004519">
    <property type="term" value="F:endonuclease activity"/>
    <property type="evidence" value="ECO:0007669"/>
    <property type="project" value="UniProtKB-KW"/>
</dbReference>
<keyword evidence="2" id="KW-0255">Endonuclease</keyword>
<evidence type="ECO:0000313" key="3">
    <source>
        <dbReference type="Proteomes" id="UP000460221"/>
    </source>
</evidence>
<keyword evidence="2" id="KW-0269">Exonuclease</keyword>
<comment type="caution">
    <text evidence="2">The sequence shown here is derived from an EMBL/GenBank/DDBJ whole genome shotgun (WGS) entry which is preliminary data.</text>
</comment>
<sequence>MIIASFNVENLFSRPKAMDVPAGVGGPILAAHAELQTLLEEPEYTPTIKERILILLRKLGLEWSDTTGFAVLRKIRGQLLRRSTKSDTVEVVAGGRGDWIGWVELVKDTITAQAMTHTAMVMRDIDADILGVVEAENRPTLDMFSAAQLLAVDTQPYEQVMVIDGNDTRGIDVGVMARAAYPLTSIRSHVFDTDATGPVFSRDCPEYTFGTPGGNEITVLVNHFKSKGYGSRNDPTGAKRRKRQATRVAQIYRQLIDAGRRHVVVLGDLNDDPTSTALEPLLSGTGLRDISEHPDFAWGPRKGTYGGGNEKDKIDYLLLSPDLYDTATGGQVFRKGVYHGPRVDDPWEMYETLTSPALAASDHAAITATLDLA</sequence>
<dbReference type="Pfam" id="PF19580">
    <property type="entry name" value="Exo_endo_phos_3"/>
    <property type="match status" value="1"/>
</dbReference>
<dbReference type="PANTHER" id="PTHR42834">
    <property type="entry name" value="ENDONUCLEASE/EXONUCLEASE/PHOSPHATASE FAMILY PROTEIN (AFU_ORTHOLOGUE AFUA_3G09210)"/>
    <property type="match status" value="1"/>
</dbReference>
<reference evidence="2 3" key="1">
    <citation type="submission" date="2019-11" db="EMBL/GenBank/DDBJ databases">
        <authorList>
            <person name="Jiang L.-Q."/>
        </authorList>
    </citation>
    <scope>NUCLEOTIDE SEQUENCE [LARGE SCALE GENOMIC DNA]</scope>
    <source>
        <strain evidence="2 3">YIM 132087</strain>
    </source>
</reference>
<dbReference type="AlphaFoldDB" id="A0A7K1FMY4"/>
<evidence type="ECO:0000259" key="1">
    <source>
        <dbReference type="Pfam" id="PF19580"/>
    </source>
</evidence>
<gene>
    <name evidence="2" type="ORF">GIS00_11630</name>
</gene>
<dbReference type="InterPro" id="IPR005135">
    <property type="entry name" value="Endo/exonuclease/phosphatase"/>
</dbReference>
<keyword evidence="2" id="KW-0378">Hydrolase</keyword>
<dbReference type="SUPFAM" id="SSF56219">
    <property type="entry name" value="DNase I-like"/>
    <property type="match status" value="1"/>
</dbReference>
<dbReference type="InterPro" id="IPR036691">
    <property type="entry name" value="Endo/exonu/phosph_ase_sf"/>
</dbReference>
<feature type="domain" description="Endonuclease/exonuclease/phosphatase" evidence="1">
    <location>
        <begin position="123"/>
        <end position="283"/>
    </location>
</feature>
<dbReference type="Proteomes" id="UP000460221">
    <property type="component" value="Unassembled WGS sequence"/>
</dbReference>
<name>A0A7K1FMY4_9ACTN</name>
<proteinExistence type="predicted"/>
<dbReference type="PANTHER" id="PTHR42834:SF1">
    <property type="entry name" value="ENDONUCLEASE_EXONUCLEASE_PHOSPHATASE FAMILY PROTEIN (AFU_ORTHOLOGUE AFUA_3G09210)"/>
    <property type="match status" value="1"/>
</dbReference>
<accession>A0A7K1FMY4</accession>